<protein>
    <submittedName>
        <fullName evidence="1">Uncharacterized protein</fullName>
    </submittedName>
</protein>
<dbReference type="KEGG" id="crb:17891155"/>
<reference evidence="2" key="1">
    <citation type="journal article" date="2013" name="Nat. Genet.">
        <title>The Capsella rubella genome and the genomic consequences of rapid mating system evolution.</title>
        <authorList>
            <person name="Slotte T."/>
            <person name="Hazzouri K.M."/>
            <person name="Agren J.A."/>
            <person name="Koenig D."/>
            <person name="Maumus F."/>
            <person name="Guo Y.L."/>
            <person name="Steige K."/>
            <person name="Platts A.E."/>
            <person name="Escobar J.S."/>
            <person name="Newman L.K."/>
            <person name="Wang W."/>
            <person name="Mandakova T."/>
            <person name="Vello E."/>
            <person name="Smith L.M."/>
            <person name="Henz S.R."/>
            <person name="Steffen J."/>
            <person name="Takuno S."/>
            <person name="Brandvain Y."/>
            <person name="Coop G."/>
            <person name="Andolfatto P."/>
            <person name="Hu T.T."/>
            <person name="Blanchette M."/>
            <person name="Clark R.M."/>
            <person name="Quesneville H."/>
            <person name="Nordborg M."/>
            <person name="Gaut B.S."/>
            <person name="Lysak M.A."/>
            <person name="Jenkins J."/>
            <person name="Grimwood J."/>
            <person name="Chapman J."/>
            <person name="Prochnik S."/>
            <person name="Shu S."/>
            <person name="Rokhsar D."/>
            <person name="Schmutz J."/>
            <person name="Weigel D."/>
            <person name="Wright S.I."/>
        </authorList>
    </citation>
    <scope>NUCLEOTIDE SEQUENCE [LARGE SCALE GENOMIC DNA]</scope>
    <source>
        <strain evidence="2">cv. Monte Gargano</strain>
    </source>
</reference>
<dbReference type="OrthoDB" id="1097850at2759"/>
<dbReference type="Proteomes" id="UP000029121">
    <property type="component" value="Unassembled WGS sequence"/>
</dbReference>
<gene>
    <name evidence="1" type="ORF">CARUB_v10015395mg</name>
</gene>
<sequence>MFNPNEVEPMVWPSVEKTRGILDGFFSLPEIEKKKKEMNIESYLKEKTKKVHELFLKTHKKHMGYIIDQLMVQLHRGRRIDDLNMSEIYNLLSFLKDNIILRRNELKFVQYPPLHEPPMLPLEAQLEDLRSTRNNVFVSGGMVEERAWKTNEETERISIGNVVKGNQSQYLIDKWVFPSPLTPKPRNNQLIEMGMVSYNQNPNHALYQGNNTIAINNGTCQESPPNGTIVGEDVEDKLM</sequence>
<evidence type="ECO:0000313" key="2">
    <source>
        <dbReference type="Proteomes" id="UP000029121"/>
    </source>
</evidence>
<keyword evidence="2" id="KW-1185">Reference proteome</keyword>
<dbReference type="eggNOG" id="KOG0014">
    <property type="taxonomic scope" value="Eukaryota"/>
</dbReference>
<proteinExistence type="predicted"/>
<name>R0HQT6_9BRAS</name>
<organism evidence="1 2">
    <name type="scientific">Capsella rubella</name>
    <dbReference type="NCBI Taxonomy" id="81985"/>
    <lineage>
        <taxon>Eukaryota</taxon>
        <taxon>Viridiplantae</taxon>
        <taxon>Streptophyta</taxon>
        <taxon>Embryophyta</taxon>
        <taxon>Tracheophyta</taxon>
        <taxon>Spermatophyta</taxon>
        <taxon>Magnoliopsida</taxon>
        <taxon>eudicotyledons</taxon>
        <taxon>Gunneridae</taxon>
        <taxon>Pentapetalae</taxon>
        <taxon>rosids</taxon>
        <taxon>malvids</taxon>
        <taxon>Brassicales</taxon>
        <taxon>Brassicaceae</taxon>
        <taxon>Camelineae</taxon>
        <taxon>Capsella</taxon>
    </lineage>
</organism>
<evidence type="ECO:0000313" key="1">
    <source>
        <dbReference type="EMBL" id="EOA32144.1"/>
    </source>
</evidence>
<dbReference type="STRING" id="81985.R0HQT6"/>
<accession>R0HQT6</accession>
<dbReference type="AlphaFoldDB" id="R0HQT6"/>
<dbReference type="EMBL" id="KB870807">
    <property type="protein sequence ID" value="EOA32144.1"/>
    <property type="molecule type" value="Genomic_DNA"/>
</dbReference>